<dbReference type="EMBL" id="JAAAIN010004134">
    <property type="protein sequence ID" value="KAG0282687.1"/>
    <property type="molecule type" value="Genomic_DNA"/>
</dbReference>
<gene>
    <name evidence="1" type="ORF">BGZ97_008884</name>
</gene>
<sequence length="175" mass="19309">MIHVIVQRPPPVKPTQLKSVQDDDIEKELAGVLESINGHHITHIVDPKAVEASQRERLGPFYKRPLPYYKTATDTSLVMLGLELDKQARTSDGETLRSIVEDDVGTVGGHRVVAMVAPSGSGKTATDIDLATKHFVVYCVCCSPGITVSPDFKDPNFITLAKDVERIYRTIIDRE</sequence>
<comment type="caution">
    <text evidence="1">The sequence shown here is derived from an EMBL/GenBank/DDBJ whole genome shotgun (WGS) entry which is preliminary data.</text>
</comment>
<evidence type="ECO:0000313" key="2">
    <source>
        <dbReference type="Proteomes" id="UP000823405"/>
    </source>
</evidence>
<dbReference type="Proteomes" id="UP000823405">
    <property type="component" value="Unassembled WGS sequence"/>
</dbReference>
<accession>A0A9P6UDE8</accession>
<organism evidence="1 2">
    <name type="scientific">Linnemannia gamsii</name>
    <dbReference type="NCBI Taxonomy" id="64522"/>
    <lineage>
        <taxon>Eukaryota</taxon>
        <taxon>Fungi</taxon>
        <taxon>Fungi incertae sedis</taxon>
        <taxon>Mucoromycota</taxon>
        <taxon>Mortierellomycotina</taxon>
        <taxon>Mortierellomycetes</taxon>
        <taxon>Mortierellales</taxon>
        <taxon>Mortierellaceae</taxon>
        <taxon>Linnemannia</taxon>
    </lineage>
</organism>
<proteinExistence type="predicted"/>
<reference evidence="1" key="1">
    <citation type="journal article" date="2020" name="Fungal Divers.">
        <title>Resolving the Mortierellaceae phylogeny through synthesis of multi-gene phylogenetics and phylogenomics.</title>
        <authorList>
            <person name="Vandepol N."/>
            <person name="Liber J."/>
            <person name="Desiro A."/>
            <person name="Na H."/>
            <person name="Kennedy M."/>
            <person name="Barry K."/>
            <person name="Grigoriev I.V."/>
            <person name="Miller A.N."/>
            <person name="O'Donnell K."/>
            <person name="Stajich J.E."/>
            <person name="Bonito G."/>
        </authorList>
    </citation>
    <scope>NUCLEOTIDE SEQUENCE</scope>
    <source>
        <strain evidence="1">NVP60</strain>
    </source>
</reference>
<keyword evidence="2" id="KW-1185">Reference proteome</keyword>
<name>A0A9P6UDE8_9FUNG</name>
<protein>
    <submittedName>
        <fullName evidence="1">Uncharacterized protein</fullName>
    </submittedName>
</protein>
<dbReference type="AlphaFoldDB" id="A0A9P6UDE8"/>
<evidence type="ECO:0000313" key="1">
    <source>
        <dbReference type="EMBL" id="KAG0282687.1"/>
    </source>
</evidence>
<dbReference type="OrthoDB" id="2423606at2759"/>